<dbReference type="PANTHER" id="PTHR11890:SF3">
    <property type="entry name" value="INTERLEUKIN-1 RECEPTOR TYPE 2"/>
    <property type="match status" value="1"/>
</dbReference>
<dbReference type="InterPro" id="IPR013783">
    <property type="entry name" value="Ig-like_fold"/>
</dbReference>
<dbReference type="PRINTS" id="PR01537">
    <property type="entry name" value="INTRLKN1R1F"/>
</dbReference>
<keyword evidence="4" id="KW-1133">Transmembrane helix</keyword>
<comment type="caution">
    <text evidence="7">The sequence shown here is derived from an EMBL/GenBank/DDBJ whole genome shotgun (WGS) entry which is preliminary data.</text>
</comment>
<evidence type="ECO:0000256" key="5">
    <source>
        <dbReference type="SAM" id="SignalP"/>
    </source>
</evidence>
<reference evidence="7 8" key="1">
    <citation type="submission" date="2019-03" db="EMBL/GenBank/DDBJ databases">
        <title>First draft genome of Liparis tanakae, snailfish: a comprehensive survey of snailfish specific genes.</title>
        <authorList>
            <person name="Kim W."/>
            <person name="Song I."/>
            <person name="Jeong J.-H."/>
            <person name="Kim D."/>
            <person name="Kim S."/>
            <person name="Ryu S."/>
            <person name="Song J.Y."/>
            <person name="Lee S.K."/>
        </authorList>
    </citation>
    <scope>NUCLEOTIDE SEQUENCE [LARGE SCALE GENOMIC DNA]</scope>
    <source>
        <tissue evidence="7">Muscle</tissue>
    </source>
</reference>
<evidence type="ECO:0000313" key="8">
    <source>
        <dbReference type="Proteomes" id="UP000314294"/>
    </source>
</evidence>
<keyword evidence="4" id="KW-0812">Transmembrane</keyword>
<dbReference type="PROSITE" id="PS50104">
    <property type="entry name" value="TIR"/>
    <property type="match status" value="1"/>
</dbReference>
<dbReference type="SUPFAM" id="SSF48726">
    <property type="entry name" value="Immunoglobulin"/>
    <property type="match status" value="1"/>
</dbReference>
<evidence type="ECO:0000256" key="1">
    <source>
        <dbReference type="ARBA" id="ARBA00023157"/>
    </source>
</evidence>
<evidence type="ECO:0000256" key="2">
    <source>
        <dbReference type="ARBA" id="ARBA00023180"/>
    </source>
</evidence>
<dbReference type="InterPro" id="IPR035897">
    <property type="entry name" value="Toll_tir_struct_dom_sf"/>
</dbReference>
<dbReference type="SUPFAM" id="SSF52200">
    <property type="entry name" value="Toll/Interleukin receptor TIR domain"/>
    <property type="match status" value="1"/>
</dbReference>
<feature type="transmembrane region" description="Helical" evidence="4">
    <location>
        <begin position="150"/>
        <end position="175"/>
    </location>
</feature>
<keyword evidence="2" id="KW-0325">Glycoprotein</keyword>
<keyword evidence="4" id="KW-0472">Membrane</keyword>
<dbReference type="SMART" id="SM00255">
    <property type="entry name" value="TIR"/>
    <property type="match status" value="1"/>
</dbReference>
<keyword evidence="7" id="KW-0675">Receptor</keyword>
<proteinExistence type="predicted"/>
<dbReference type="GO" id="GO:0007165">
    <property type="term" value="P:signal transduction"/>
    <property type="evidence" value="ECO:0007669"/>
    <property type="project" value="InterPro"/>
</dbReference>
<feature type="domain" description="TIR" evidence="6">
    <location>
        <begin position="199"/>
        <end position="366"/>
    </location>
</feature>
<dbReference type="Pfam" id="PF01582">
    <property type="entry name" value="TIR"/>
    <property type="match status" value="1"/>
</dbReference>
<name>A0A4Z2F5P0_9TELE</name>
<dbReference type="OrthoDB" id="6132459at2759"/>
<gene>
    <name evidence="7" type="primary">Il1rl2</name>
    <name evidence="7" type="ORF">EYF80_053773</name>
</gene>
<evidence type="ECO:0000256" key="4">
    <source>
        <dbReference type="SAM" id="Phobius"/>
    </source>
</evidence>
<keyword evidence="5" id="KW-0732">Signal</keyword>
<evidence type="ECO:0000313" key="7">
    <source>
        <dbReference type="EMBL" id="TNN36061.1"/>
    </source>
</evidence>
<evidence type="ECO:0000256" key="3">
    <source>
        <dbReference type="ARBA" id="ARBA00023319"/>
    </source>
</evidence>
<organism evidence="7 8">
    <name type="scientific">Liparis tanakae</name>
    <name type="common">Tanaka's snailfish</name>
    <dbReference type="NCBI Taxonomy" id="230148"/>
    <lineage>
        <taxon>Eukaryota</taxon>
        <taxon>Metazoa</taxon>
        <taxon>Chordata</taxon>
        <taxon>Craniata</taxon>
        <taxon>Vertebrata</taxon>
        <taxon>Euteleostomi</taxon>
        <taxon>Actinopterygii</taxon>
        <taxon>Neopterygii</taxon>
        <taxon>Teleostei</taxon>
        <taxon>Neoteleostei</taxon>
        <taxon>Acanthomorphata</taxon>
        <taxon>Eupercaria</taxon>
        <taxon>Perciformes</taxon>
        <taxon>Cottioidei</taxon>
        <taxon>Cottales</taxon>
        <taxon>Liparidae</taxon>
        <taxon>Liparis</taxon>
    </lineage>
</organism>
<sequence>MARPAALTRLLLLLGLQRICGGLKHVAPDVFDFAAVPFSVSWFEPGGGRMSNQSGRVLLAGAALWLLRLQLEDSGDYVTILRTPTGCYRQATRLQVERPAAGCGRPRSSQQTLTDGVTDMLKCPLVAYMEQLQRHHAASQLTWYRVNPGLLLPVGSALGGVTSLFIVSGVLFFLLKVDVVLWFRRTFPDLYASTERDGKRFDAYVAFPPCSPELEAFALQALPRVLEDACGYRLFIAGRDSSPGAAVVDSVEENIQASRRLLLLYTASTFTSRRHTSNNNNNKDKSSEDVYPESQQQLECVILVEMERISPAQLALFPEALRHLRRTQGAVRWWRSPRRCCRGAEPGAGHALCPASSFWKEVRYRMPVRGKRALHPETTALMDL</sequence>
<protein>
    <submittedName>
        <fullName evidence="7">Interleukin-1 receptor-like 2</fullName>
    </submittedName>
</protein>
<dbReference type="Gene3D" id="2.60.40.10">
    <property type="entry name" value="Immunoglobulins"/>
    <property type="match status" value="1"/>
</dbReference>
<keyword evidence="8" id="KW-1185">Reference proteome</keyword>
<keyword evidence="3" id="KW-0393">Immunoglobulin domain</keyword>
<dbReference type="InterPro" id="IPR036179">
    <property type="entry name" value="Ig-like_dom_sf"/>
</dbReference>
<dbReference type="InterPro" id="IPR015621">
    <property type="entry name" value="IL-1_rcpt_fam"/>
</dbReference>
<dbReference type="Proteomes" id="UP000314294">
    <property type="component" value="Unassembled WGS sequence"/>
</dbReference>
<accession>A0A4Z2F5P0</accession>
<dbReference type="EMBL" id="SRLO01001666">
    <property type="protein sequence ID" value="TNN36061.1"/>
    <property type="molecule type" value="Genomic_DNA"/>
</dbReference>
<evidence type="ECO:0000259" key="6">
    <source>
        <dbReference type="PROSITE" id="PS50104"/>
    </source>
</evidence>
<feature type="signal peptide" evidence="5">
    <location>
        <begin position="1"/>
        <end position="22"/>
    </location>
</feature>
<dbReference type="Gene3D" id="3.40.50.10140">
    <property type="entry name" value="Toll/interleukin-1 receptor homology (TIR) domain"/>
    <property type="match status" value="1"/>
</dbReference>
<keyword evidence="1" id="KW-1015">Disulfide bond</keyword>
<dbReference type="AlphaFoldDB" id="A0A4Z2F5P0"/>
<dbReference type="PANTHER" id="PTHR11890">
    <property type="entry name" value="INTERLEUKIN-1 RECEPTOR FAMILY MEMBER"/>
    <property type="match status" value="1"/>
</dbReference>
<dbReference type="InterPro" id="IPR000157">
    <property type="entry name" value="TIR_dom"/>
</dbReference>
<feature type="chain" id="PRO_5021468112" evidence="5">
    <location>
        <begin position="23"/>
        <end position="384"/>
    </location>
</feature>